<dbReference type="RefSeq" id="WP_092010306.1">
    <property type="nucleotide sequence ID" value="NZ_FOXH01000001.1"/>
</dbReference>
<organism evidence="3 4">
    <name type="scientific">Pseudarcicella hirudinis</name>
    <dbReference type="NCBI Taxonomy" id="1079859"/>
    <lineage>
        <taxon>Bacteria</taxon>
        <taxon>Pseudomonadati</taxon>
        <taxon>Bacteroidota</taxon>
        <taxon>Cytophagia</taxon>
        <taxon>Cytophagales</taxon>
        <taxon>Flectobacillaceae</taxon>
        <taxon>Pseudarcicella</taxon>
    </lineage>
</organism>
<name>A0A1I5LYI4_9BACT</name>
<dbReference type="STRING" id="1079859.SAMN04515674_10118"/>
<keyword evidence="4" id="KW-1185">Reference proteome</keyword>
<gene>
    <name evidence="3" type="ORF">SAMN04515674_10118</name>
</gene>
<evidence type="ECO:0000313" key="4">
    <source>
        <dbReference type="Proteomes" id="UP000199306"/>
    </source>
</evidence>
<keyword evidence="1" id="KW-0732">Signal</keyword>
<reference evidence="3 4" key="1">
    <citation type="submission" date="2016-10" db="EMBL/GenBank/DDBJ databases">
        <authorList>
            <person name="de Groot N.N."/>
        </authorList>
    </citation>
    <scope>NUCLEOTIDE SEQUENCE [LARGE SCALE GENOMIC DNA]</scope>
    <source>
        <strain evidence="4">E92,LMG 26720,CCM 7988</strain>
    </source>
</reference>
<dbReference type="Proteomes" id="UP000199306">
    <property type="component" value="Unassembled WGS sequence"/>
</dbReference>
<dbReference type="NCBIfam" id="NF041384">
    <property type="entry name" value="YHS_seleno_dom"/>
    <property type="match status" value="1"/>
</dbReference>
<proteinExistence type="predicted"/>
<dbReference type="EMBL" id="FOXH01000001">
    <property type="protein sequence ID" value="SFP02233.1"/>
    <property type="molecule type" value="Genomic_DNA"/>
</dbReference>
<feature type="signal peptide" evidence="1">
    <location>
        <begin position="1"/>
        <end position="20"/>
    </location>
</feature>
<evidence type="ECO:0000313" key="3">
    <source>
        <dbReference type="EMBL" id="SFP02233.1"/>
    </source>
</evidence>
<dbReference type="OrthoDB" id="344729at2"/>
<feature type="chain" id="PRO_5011779598" evidence="1">
    <location>
        <begin position="21"/>
        <end position="151"/>
    </location>
</feature>
<dbReference type="Pfam" id="PF04945">
    <property type="entry name" value="YHS"/>
    <property type="match status" value="1"/>
</dbReference>
<evidence type="ECO:0000256" key="1">
    <source>
        <dbReference type="SAM" id="SignalP"/>
    </source>
</evidence>
<dbReference type="InterPro" id="IPR007029">
    <property type="entry name" value="YHS_dom"/>
</dbReference>
<protein>
    <submittedName>
        <fullName evidence="3">YHS domain-containing protein</fullName>
    </submittedName>
</protein>
<accession>A0A1I5LYI4</accession>
<dbReference type="AlphaFoldDB" id="A0A1I5LYI4"/>
<sequence>MKTTLILFCFLFLSAPAIFAQKTDVFVTSDGAIKGYDPVAYFKENKPVKGDQKFSTDFNGAKWVFSSQENLDAFKMNPEKYVPQFGGFCAYGTAEGHKSPTSPEAFTIVDDKLYLNYNMKVKDLWNVKQKENIEKANKNWETLKTPEHKNN</sequence>
<feature type="domain" description="YHS" evidence="2">
    <location>
        <begin position="39"/>
        <end position="84"/>
    </location>
</feature>
<evidence type="ECO:0000259" key="2">
    <source>
        <dbReference type="Pfam" id="PF04945"/>
    </source>
</evidence>